<keyword evidence="12" id="KW-1185">Reference proteome</keyword>
<keyword evidence="6 10" id="KW-0472">Membrane</keyword>
<dbReference type="Proteomes" id="UP001595799">
    <property type="component" value="Unassembled WGS sequence"/>
</dbReference>
<keyword evidence="4 10" id="KW-0812">Transmembrane</keyword>
<dbReference type="InterPro" id="IPR022781">
    <property type="entry name" value="Flagellar_biosynth_FliO"/>
</dbReference>
<dbReference type="EMBL" id="JBHSCW010000003">
    <property type="protein sequence ID" value="MFC4351160.1"/>
    <property type="molecule type" value="Genomic_DNA"/>
</dbReference>
<reference evidence="12" key="1">
    <citation type="journal article" date="2019" name="Int. J. Syst. Evol. Microbiol.">
        <title>The Global Catalogue of Microorganisms (GCM) 10K type strain sequencing project: providing services to taxonomists for standard genome sequencing and annotation.</title>
        <authorList>
            <consortium name="The Broad Institute Genomics Platform"/>
            <consortium name="The Broad Institute Genome Sequencing Center for Infectious Disease"/>
            <person name="Wu L."/>
            <person name="Ma J."/>
        </authorList>
    </citation>
    <scope>NUCLEOTIDE SEQUENCE [LARGE SCALE GENOMIC DNA]</scope>
    <source>
        <strain evidence="12">CECT 8472</strain>
    </source>
</reference>
<dbReference type="RefSeq" id="WP_382424269.1">
    <property type="nucleotide sequence ID" value="NZ_JBHSSY010000001.1"/>
</dbReference>
<comment type="caution">
    <text evidence="11">The sequence shown here is derived from an EMBL/GenBank/DDBJ whole genome shotgun (WGS) entry which is preliminary data.</text>
</comment>
<evidence type="ECO:0000313" key="11">
    <source>
        <dbReference type="EMBL" id="MFC4351160.1"/>
    </source>
</evidence>
<dbReference type="PANTHER" id="PTHR38766:SF1">
    <property type="entry name" value="FLAGELLAR PROTEIN FLIO"/>
    <property type="match status" value="1"/>
</dbReference>
<feature type="region of interest" description="Disordered" evidence="9">
    <location>
        <begin position="85"/>
        <end position="107"/>
    </location>
</feature>
<evidence type="ECO:0000256" key="6">
    <source>
        <dbReference type="ARBA" id="ARBA00023136"/>
    </source>
</evidence>
<evidence type="ECO:0000256" key="8">
    <source>
        <dbReference type="ARBA" id="ARBA00037937"/>
    </source>
</evidence>
<feature type="transmembrane region" description="Helical" evidence="10">
    <location>
        <begin position="6"/>
        <end position="27"/>
    </location>
</feature>
<proteinExistence type="inferred from homology"/>
<evidence type="ECO:0000256" key="7">
    <source>
        <dbReference type="ARBA" id="ARBA00023143"/>
    </source>
</evidence>
<evidence type="ECO:0000256" key="5">
    <source>
        <dbReference type="ARBA" id="ARBA00022989"/>
    </source>
</evidence>
<evidence type="ECO:0000256" key="10">
    <source>
        <dbReference type="SAM" id="Phobius"/>
    </source>
</evidence>
<feature type="compositionally biased region" description="Polar residues" evidence="9">
    <location>
        <begin position="88"/>
        <end position="107"/>
    </location>
</feature>
<keyword evidence="7" id="KW-0975">Bacterial flagellum</keyword>
<evidence type="ECO:0000256" key="3">
    <source>
        <dbReference type="ARBA" id="ARBA00022475"/>
    </source>
</evidence>
<comment type="subcellular location">
    <subcellularLocation>
        <location evidence="1">Bacterial flagellum basal body</location>
    </subcellularLocation>
    <subcellularLocation>
        <location evidence="2">Cell membrane</location>
    </subcellularLocation>
</comment>
<protein>
    <submittedName>
        <fullName evidence="11">FliO/MopB family protein</fullName>
    </submittedName>
</protein>
<accession>A0ABV8UKL0</accession>
<keyword evidence="5 10" id="KW-1133">Transmembrane helix</keyword>
<comment type="similarity">
    <text evidence="8">Belongs to the FliO/MopB family.</text>
</comment>
<dbReference type="InterPro" id="IPR052205">
    <property type="entry name" value="FliO/MopB"/>
</dbReference>
<sequence>MGPADYIQFLIALGIVIALLLGLSWVARRSGLAGRLGALTPTAKREKRLKVLEALPLDSKKRLVLLQWDNREHLILLNPGSAPDLLIDSSSQPDTRPPESSNGGEPA</sequence>
<name>A0ABV8UKL0_9PROT</name>
<evidence type="ECO:0000256" key="9">
    <source>
        <dbReference type="SAM" id="MobiDB-lite"/>
    </source>
</evidence>
<evidence type="ECO:0000256" key="4">
    <source>
        <dbReference type="ARBA" id="ARBA00022692"/>
    </source>
</evidence>
<evidence type="ECO:0000256" key="2">
    <source>
        <dbReference type="ARBA" id="ARBA00004236"/>
    </source>
</evidence>
<organism evidence="11 12">
    <name type="scientific">Fodinicurvata halophila</name>
    <dbReference type="NCBI Taxonomy" id="1419723"/>
    <lineage>
        <taxon>Bacteria</taxon>
        <taxon>Pseudomonadati</taxon>
        <taxon>Pseudomonadota</taxon>
        <taxon>Alphaproteobacteria</taxon>
        <taxon>Rhodospirillales</taxon>
        <taxon>Rhodovibrionaceae</taxon>
        <taxon>Fodinicurvata</taxon>
    </lineage>
</organism>
<evidence type="ECO:0000256" key="1">
    <source>
        <dbReference type="ARBA" id="ARBA00004117"/>
    </source>
</evidence>
<dbReference type="PANTHER" id="PTHR38766">
    <property type="entry name" value="FLAGELLAR PROTEIN FLIO"/>
    <property type="match status" value="1"/>
</dbReference>
<evidence type="ECO:0000313" key="12">
    <source>
        <dbReference type="Proteomes" id="UP001595799"/>
    </source>
</evidence>
<dbReference type="Pfam" id="PF04347">
    <property type="entry name" value="FliO"/>
    <property type="match status" value="1"/>
</dbReference>
<keyword evidence="3" id="KW-1003">Cell membrane</keyword>
<gene>
    <name evidence="11" type="ORF">ACFOW6_06335</name>
</gene>